<dbReference type="Gene3D" id="3.40.50.880">
    <property type="match status" value="1"/>
</dbReference>
<feature type="transmembrane region" description="Helical" evidence="2">
    <location>
        <begin position="38"/>
        <end position="55"/>
    </location>
</feature>
<evidence type="ECO:0000313" key="4">
    <source>
        <dbReference type="Proteomes" id="UP000676565"/>
    </source>
</evidence>
<evidence type="ECO:0000313" key="3">
    <source>
        <dbReference type="EMBL" id="MBP3957214.1"/>
    </source>
</evidence>
<dbReference type="CDD" id="cd00198">
    <property type="entry name" value="vWFA"/>
    <property type="match status" value="1"/>
</dbReference>
<dbReference type="SUPFAM" id="SSF52317">
    <property type="entry name" value="Class I glutamine amidotransferase-like"/>
    <property type="match status" value="1"/>
</dbReference>
<comment type="caution">
    <text evidence="3">The sequence shown here is derived from an EMBL/GenBank/DDBJ whole genome shotgun (WGS) entry which is preliminary data.</text>
</comment>
<sequence>MNALFAIAPQFADAPLLGLFWGLFTGEPQVRGGIRPEVAIPLGLVAVAAVVVLYAKEAGRLTAAQRLLLTGVRAAIVTVVAFLLTRPVWVSERAGERPRPVAVLIDVSQSMDQKDPRPNPDDQWRAALAFGLIEPGKPFPAHSPADRGSVPERPTRLEVARAALTNPRLDLLNKLKKTGPLEVSTFGSGRTGRDSGDTAWIKSLTADQPRTKLVNAALELLNRDENEQPAAVVVVTDGRENASDKSLTELAERYRARRIPLHIYGVGSSSFGQLRLRDAGVPESVFIDDTVAVPVRYAVKGVAGGTVDIVVKFGDREVAAKRGIPARGGDDLREVLTFVPSKEEAGSKKQEITVTVTVTPGGPAGVVADALTDSTTKPTQVVTKKLKVLVVDGLPRKDFQFLQRALLRDRRVDARFFLTEGDREAMKSGYPWLLEFTRQLNGTLSLEREEFRKLVNEYDLLILGDVPGKFFSREHQQVIKEFVAEGGGMVHIAGKWNGPSGWLTADGGQASVADVLPVELKPVKFAIQPPQGRYYQPFVPALAPTATRNPLVALEDDPLDNADLWGRTAPTGPNDTPSAPEPSRETKKKQLQPIEWYYPVTRLKPGAETFLVHPTARTPEPDNRPMPLLAGHYYGKGYVLFCAFDDTWKWRFNEADRYFGRFWSQCVYLAGVPRAIGTKLTQVSLDTLEPVQGKSGQIYARVLDENFKPYAADEIDATLEQLDADPNARDRTAPVKLRKLHGQDGEFVAPLPFNRFGRFKLTVTPNNKSPAHLEYRVNLPPDHEQAPGGLAELEMMKLAADSGAAERPGQFYHEEDLSRLPDDVKPQYTKFTRRDETVLWNKWWMALLIGLLSLEWFLRKFCGLS</sequence>
<dbReference type="Gene3D" id="3.40.50.410">
    <property type="entry name" value="von Willebrand factor, type A domain"/>
    <property type="match status" value="1"/>
</dbReference>
<keyword evidence="4" id="KW-1185">Reference proteome</keyword>
<feature type="transmembrane region" description="Helical" evidence="2">
    <location>
        <begin position="67"/>
        <end position="89"/>
    </location>
</feature>
<keyword evidence="2" id="KW-1133">Transmembrane helix</keyword>
<evidence type="ECO:0000256" key="1">
    <source>
        <dbReference type="SAM" id="MobiDB-lite"/>
    </source>
</evidence>
<dbReference type="RefSeq" id="WP_210656057.1">
    <property type="nucleotide sequence ID" value="NZ_JAGKQQ010000001.1"/>
</dbReference>
<dbReference type="SUPFAM" id="SSF53300">
    <property type="entry name" value="vWA-like"/>
    <property type="match status" value="1"/>
</dbReference>
<keyword evidence="2" id="KW-0472">Membrane</keyword>
<gene>
    <name evidence="3" type="ORF">J8F10_18285</name>
</gene>
<dbReference type="Proteomes" id="UP000676565">
    <property type="component" value="Unassembled WGS sequence"/>
</dbReference>
<dbReference type="PANTHER" id="PTHR37947">
    <property type="entry name" value="BLL2462 PROTEIN"/>
    <property type="match status" value="1"/>
</dbReference>
<proteinExistence type="predicted"/>
<protein>
    <recommendedName>
        <fullName evidence="5">VWFA domain-containing protein</fullName>
    </recommendedName>
</protein>
<reference evidence="3 4" key="1">
    <citation type="submission" date="2021-04" db="EMBL/GenBank/DDBJ databases">
        <authorList>
            <person name="Ivanova A."/>
        </authorList>
    </citation>
    <scope>NUCLEOTIDE SEQUENCE [LARGE SCALE GENOMIC DNA]</scope>
    <source>
        <strain evidence="3 4">G18</strain>
    </source>
</reference>
<dbReference type="PANTHER" id="PTHR37947:SF1">
    <property type="entry name" value="BLL2462 PROTEIN"/>
    <property type="match status" value="1"/>
</dbReference>
<dbReference type="InterPro" id="IPR036465">
    <property type="entry name" value="vWFA_dom_sf"/>
</dbReference>
<organism evidence="3 4">
    <name type="scientific">Gemmata palustris</name>
    <dbReference type="NCBI Taxonomy" id="2822762"/>
    <lineage>
        <taxon>Bacteria</taxon>
        <taxon>Pseudomonadati</taxon>
        <taxon>Planctomycetota</taxon>
        <taxon>Planctomycetia</taxon>
        <taxon>Gemmatales</taxon>
        <taxon>Gemmataceae</taxon>
        <taxon>Gemmata</taxon>
    </lineage>
</organism>
<dbReference type="EMBL" id="JAGKQQ010000001">
    <property type="protein sequence ID" value="MBP3957214.1"/>
    <property type="molecule type" value="Genomic_DNA"/>
</dbReference>
<dbReference type="InterPro" id="IPR029062">
    <property type="entry name" value="Class_I_gatase-like"/>
</dbReference>
<name>A0ABS5BU52_9BACT</name>
<evidence type="ECO:0008006" key="5">
    <source>
        <dbReference type="Google" id="ProtNLM"/>
    </source>
</evidence>
<accession>A0ABS5BU52</accession>
<feature type="region of interest" description="Disordered" evidence="1">
    <location>
        <begin position="562"/>
        <end position="590"/>
    </location>
</feature>
<evidence type="ECO:0000256" key="2">
    <source>
        <dbReference type="SAM" id="Phobius"/>
    </source>
</evidence>
<keyword evidence="2" id="KW-0812">Transmembrane</keyword>